<dbReference type="VEuPathDB" id="FungiDB:BDEG_23796"/>
<dbReference type="Pfam" id="PF13855">
    <property type="entry name" value="LRR_8"/>
    <property type="match status" value="1"/>
</dbReference>
<feature type="region of interest" description="Disordered" evidence="3">
    <location>
        <begin position="121"/>
        <end position="167"/>
    </location>
</feature>
<reference evidence="4 5" key="2">
    <citation type="submission" date="2016-05" db="EMBL/GenBank/DDBJ databases">
        <title>Lineage-specific infection strategies underlie the spectrum of fungal disease in amphibians.</title>
        <authorList>
            <person name="Cuomo C.A."/>
            <person name="Farrer R.A."/>
            <person name="James T."/>
            <person name="Longcore J."/>
            <person name="Birren B."/>
        </authorList>
    </citation>
    <scope>NUCLEOTIDE SEQUENCE [LARGE SCALE GENOMIC DNA]</scope>
    <source>
        <strain evidence="4 5">JEL423</strain>
    </source>
</reference>
<dbReference type="STRING" id="403673.A0A177WJQ5"/>
<dbReference type="Proteomes" id="UP000077115">
    <property type="component" value="Unassembled WGS sequence"/>
</dbReference>
<gene>
    <name evidence="4" type="ORF">BDEG_23796</name>
</gene>
<name>A0A177WJQ5_BATDL</name>
<dbReference type="EMBL" id="DS022303">
    <property type="protein sequence ID" value="OAJ40016.1"/>
    <property type="molecule type" value="Genomic_DNA"/>
</dbReference>
<dbReference type="InterPro" id="IPR050216">
    <property type="entry name" value="LRR_domain-containing"/>
</dbReference>
<keyword evidence="2" id="KW-0677">Repeat</keyword>
<dbReference type="InterPro" id="IPR032675">
    <property type="entry name" value="LRR_dom_sf"/>
</dbReference>
<dbReference type="PANTHER" id="PTHR48051">
    <property type="match status" value="1"/>
</dbReference>
<feature type="region of interest" description="Disordered" evidence="3">
    <location>
        <begin position="362"/>
        <end position="428"/>
    </location>
</feature>
<feature type="compositionally biased region" description="Polar residues" evidence="3">
    <location>
        <begin position="294"/>
        <end position="303"/>
    </location>
</feature>
<dbReference type="GO" id="GO:0005737">
    <property type="term" value="C:cytoplasm"/>
    <property type="evidence" value="ECO:0007669"/>
    <property type="project" value="TreeGrafter"/>
</dbReference>
<feature type="region of interest" description="Disordered" evidence="3">
    <location>
        <begin position="273"/>
        <end position="348"/>
    </location>
</feature>
<feature type="compositionally biased region" description="Low complexity" evidence="3">
    <location>
        <begin position="282"/>
        <end position="293"/>
    </location>
</feature>
<sequence length="1079" mass="116012">MASNCRPAAYTKGPTLELQDTNFIFNSCPEVTAANKILATVIKDSTQDLLVNPHTMPTASTAQKGKHPPVSAAFAQSVNTTAATKKSTIGTVNTTKKTLQKDHVCNKPDSVAKSNPISIAARSPGFRAPSTLPGVNLSKSSQPKKKSAVSALPSRSKCSTEKESSAKSYVAHTPKATVAIPGHAHTIQSTPVTNTDSSIASASNIRHKTASNISDSTSHIASPQVKVLSSALAQSYGAKLASFTSTAAAQSALTAASRKAAAVEYSNALRNRKLSAPSAQTSARASSLVSDSSIKPTLSNPSHLDSKSTPTSPKKSTHSRPILKSASTPSTPSIKNSILVAPPTTSTPNISARIALFNKLTSSPDNSNNTGLNQHKTTSIQTSNVTEQVNDGKSVMPSSSESAQVKSVNAIPESKRAPSPDHSDKTEMAASTRVQTIITSTESPSVSLHANSTTQQQKCTDSVPSVKLTIVQLEHIFPKESSSDPASVEENASTPWLTRPRCSSDNSTLSTTSLLTSSQSVGPYSSNLSDFTTDSQVTLYGGTLVDLNDIPCSKQQFELNHSAEMDSPSFKSNVQLAELLIESIDSQHTLSVLESVQLFSQSSKTVSSLPNAELPKSKQSSLKEPLIYKKQSEILPSVSDTTVSECFAKPIDIQDVAFTEKACNREEPGIIFVSHQRIPSQRFQLPSSSSHSLTQSKSMSSVSVMAPIDSSKVALPSSATTTAVPDTLLPITSNETVQNPESIEPKQTFLSKEPFETTRSSLHQRPVRHRVLSTDSQLYPIHGDTLQQNRGRQRCVTDSVKGRNRSLSPLSASVSDSFVRNLFADLSNDTRLADYTSNNSRGPLGLVKSTGGCLDMRLDIGFDLVLGGGSKLTLQDEPLQVLPVSYISGNLPNIKNTKDNQPGNELEHKTLSLECVDDKLPFGLNSIAIPADHLQPQQSQQSNPYILSKQLDQPIVSSHQAYTNSPDCYLNSQSLVYFPCALLPNITRLVLDNNSIRFIPESALDSLTSLRVFSLAKNQLSRLPQSIWQLKSLERLCLRDNCLEELPVGLCELKSIRILDLGMNQLSQIEFQHNFAQLY</sequence>
<dbReference type="AlphaFoldDB" id="A0A177WJQ5"/>
<dbReference type="InterPro" id="IPR001611">
    <property type="entry name" value="Leu-rich_rpt"/>
</dbReference>
<feature type="region of interest" description="Disordered" evidence="3">
    <location>
        <begin position="479"/>
        <end position="510"/>
    </location>
</feature>
<dbReference type="PANTHER" id="PTHR48051:SF1">
    <property type="entry name" value="RAS SUPPRESSOR PROTEIN 1"/>
    <property type="match status" value="1"/>
</dbReference>
<evidence type="ECO:0000256" key="1">
    <source>
        <dbReference type="ARBA" id="ARBA00022614"/>
    </source>
</evidence>
<protein>
    <submittedName>
        <fullName evidence="4">Uncharacterized protein</fullName>
    </submittedName>
</protein>
<reference evidence="4 5" key="1">
    <citation type="submission" date="2006-10" db="EMBL/GenBank/DDBJ databases">
        <title>The Genome Sequence of Batrachochytrium dendrobatidis JEL423.</title>
        <authorList>
            <consortium name="The Broad Institute Genome Sequencing Platform"/>
            <person name="Birren B."/>
            <person name="Lander E."/>
            <person name="Galagan J."/>
            <person name="Cuomo C."/>
            <person name="Devon K."/>
            <person name="Jaffe D."/>
            <person name="Butler J."/>
            <person name="Alvarez P."/>
            <person name="Gnerre S."/>
            <person name="Grabherr M."/>
            <person name="Kleber M."/>
            <person name="Mauceli E."/>
            <person name="Brockman W."/>
            <person name="Young S."/>
            <person name="LaButti K."/>
            <person name="Sykes S."/>
            <person name="DeCaprio D."/>
            <person name="Crawford M."/>
            <person name="Koehrsen M."/>
            <person name="Engels R."/>
            <person name="Montgomery P."/>
            <person name="Pearson M."/>
            <person name="Howarth C."/>
            <person name="Larson L."/>
            <person name="White J."/>
            <person name="O'Leary S."/>
            <person name="Kodira C."/>
            <person name="Zeng Q."/>
            <person name="Yandava C."/>
            <person name="Alvarado L."/>
            <person name="Longcore J."/>
            <person name="James T."/>
        </authorList>
    </citation>
    <scope>NUCLEOTIDE SEQUENCE [LARGE SCALE GENOMIC DNA]</scope>
    <source>
        <strain evidence="4 5">JEL423</strain>
    </source>
</reference>
<feature type="compositionally biased region" description="Polar residues" evidence="3">
    <location>
        <begin position="362"/>
        <end position="407"/>
    </location>
</feature>
<evidence type="ECO:0000313" key="4">
    <source>
        <dbReference type="EMBL" id="OAJ40016.1"/>
    </source>
</evidence>
<evidence type="ECO:0000256" key="2">
    <source>
        <dbReference type="ARBA" id="ARBA00022737"/>
    </source>
</evidence>
<accession>A0A177WJQ5</accession>
<feature type="compositionally biased region" description="Polar residues" evidence="3">
    <location>
        <begin position="325"/>
        <end position="336"/>
    </location>
</feature>
<dbReference type="Gene3D" id="3.80.10.10">
    <property type="entry name" value="Ribonuclease Inhibitor"/>
    <property type="match status" value="1"/>
</dbReference>
<evidence type="ECO:0000313" key="5">
    <source>
        <dbReference type="Proteomes" id="UP000077115"/>
    </source>
</evidence>
<dbReference type="SMART" id="SM00369">
    <property type="entry name" value="LRR_TYP"/>
    <property type="match status" value="4"/>
</dbReference>
<feature type="compositionally biased region" description="Basic and acidic residues" evidence="3">
    <location>
        <begin position="413"/>
        <end position="427"/>
    </location>
</feature>
<dbReference type="InterPro" id="IPR003591">
    <property type="entry name" value="Leu-rich_rpt_typical-subtyp"/>
</dbReference>
<proteinExistence type="predicted"/>
<keyword evidence="1" id="KW-0433">Leucine-rich repeat</keyword>
<evidence type="ECO:0000256" key="3">
    <source>
        <dbReference type="SAM" id="MobiDB-lite"/>
    </source>
</evidence>
<dbReference type="SUPFAM" id="SSF52058">
    <property type="entry name" value="L domain-like"/>
    <property type="match status" value="1"/>
</dbReference>
<organism evidence="4 5">
    <name type="scientific">Batrachochytrium dendrobatidis (strain JEL423)</name>
    <dbReference type="NCBI Taxonomy" id="403673"/>
    <lineage>
        <taxon>Eukaryota</taxon>
        <taxon>Fungi</taxon>
        <taxon>Fungi incertae sedis</taxon>
        <taxon>Chytridiomycota</taxon>
        <taxon>Chytridiomycota incertae sedis</taxon>
        <taxon>Chytridiomycetes</taxon>
        <taxon>Rhizophydiales</taxon>
        <taxon>Rhizophydiales incertae sedis</taxon>
        <taxon>Batrachochytrium</taxon>
    </lineage>
</organism>